<proteinExistence type="predicted"/>
<sequence>MENQKRLIVTKKWTYLLLATIPLGIIKFIYDYTQYFITSKIGFAQFGYETFVSILIILIGIILFVKMNTRSAWMNPDYPD</sequence>
<reference evidence="3 4" key="1">
    <citation type="submission" date="2018-05" db="EMBL/GenBank/DDBJ databases">
        <title>Genomic Encyclopedia of Type Strains, Phase IV (KMG-IV): sequencing the most valuable type-strain genomes for metagenomic binning, comparative biology and taxonomic classification.</title>
        <authorList>
            <person name="Goeker M."/>
        </authorList>
    </citation>
    <scope>NUCLEOTIDE SEQUENCE [LARGE SCALE GENOMIC DNA]</scope>
    <source>
        <strain evidence="3 4">JC118</strain>
    </source>
</reference>
<evidence type="ECO:0008006" key="5">
    <source>
        <dbReference type="Google" id="ProtNLM"/>
    </source>
</evidence>
<evidence type="ECO:0000256" key="1">
    <source>
        <dbReference type="SAM" id="Phobius"/>
    </source>
</evidence>
<dbReference type="RefSeq" id="WP_022938565.1">
    <property type="nucleotide sequence ID" value="NZ_BAABZA010000005.1"/>
</dbReference>
<reference evidence="2" key="2">
    <citation type="submission" date="2022-03" db="EMBL/GenBank/DDBJ databases">
        <title>First case of bacteraemia caused by Dielma fastidiosa in a patient hospitalised with diverticulitis.</title>
        <authorList>
            <person name="Forman-Ankjaer B."/>
            <person name="Hvid-Jensen F."/>
            <person name="Kobel C.M."/>
            <person name="Greve T."/>
        </authorList>
    </citation>
    <scope>NUCLEOTIDE SEQUENCE</scope>
    <source>
        <strain evidence="2">AUH_DF_2021</strain>
    </source>
</reference>
<dbReference type="GeneID" id="94441902"/>
<keyword evidence="1" id="KW-0472">Membrane</keyword>
<gene>
    <name evidence="3" type="ORF">DES51_12516</name>
    <name evidence="2" type="ORF">MQE39_08270</name>
</gene>
<accession>A0A2V2F3Z1</accession>
<evidence type="ECO:0000313" key="2">
    <source>
        <dbReference type="EMBL" id="MDY5168111.1"/>
    </source>
</evidence>
<dbReference type="AlphaFoldDB" id="A0A2V2F3Z1"/>
<dbReference type="Proteomes" id="UP000247612">
    <property type="component" value="Unassembled WGS sequence"/>
</dbReference>
<comment type="caution">
    <text evidence="3">The sequence shown here is derived from an EMBL/GenBank/DDBJ whole genome shotgun (WGS) entry which is preliminary data.</text>
</comment>
<protein>
    <recommendedName>
        <fullName evidence="5">CPBP family intramembrane metalloprotease</fullName>
    </recommendedName>
</protein>
<feature type="transmembrane region" description="Helical" evidence="1">
    <location>
        <begin position="42"/>
        <end position="65"/>
    </location>
</feature>
<evidence type="ECO:0000313" key="3">
    <source>
        <dbReference type="EMBL" id="PXX74142.1"/>
    </source>
</evidence>
<dbReference type="Proteomes" id="UP001276902">
    <property type="component" value="Unassembled WGS sequence"/>
</dbReference>
<evidence type="ECO:0000313" key="4">
    <source>
        <dbReference type="Proteomes" id="UP000247612"/>
    </source>
</evidence>
<organism evidence="3 4">
    <name type="scientific">Dielma fastidiosa</name>
    <dbReference type="NCBI Taxonomy" id="1034346"/>
    <lineage>
        <taxon>Bacteria</taxon>
        <taxon>Bacillati</taxon>
        <taxon>Bacillota</taxon>
        <taxon>Erysipelotrichia</taxon>
        <taxon>Erysipelotrichales</taxon>
        <taxon>Erysipelotrichaceae</taxon>
        <taxon>Dielma</taxon>
    </lineage>
</organism>
<keyword evidence="1" id="KW-0812">Transmembrane</keyword>
<dbReference type="EMBL" id="QJKH01000025">
    <property type="protein sequence ID" value="PXX74142.1"/>
    <property type="molecule type" value="Genomic_DNA"/>
</dbReference>
<name>A0A2V2F3Z1_9FIRM</name>
<keyword evidence="1" id="KW-1133">Transmembrane helix</keyword>
<dbReference type="EMBL" id="JALDAW010000013">
    <property type="protein sequence ID" value="MDY5168111.1"/>
    <property type="molecule type" value="Genomic_DNA"/>
</dbReference>
<feature type="transmembrane region" description="Helical" evidence="1">
    <location>
        <begin position="12"/>
        <end position="30"/>
    </location>
</feature>
<keyword evidence="4" id="KW-1185">Reference proteome</keyword>